<dbReference type="SUPFAM" id="SSF109604">
    <property type="entry name" value="HD-domain/PDEase-like"/>
    <property type="match status" value="1"/>
</dbReference>
<dbReference type="Pfam" id="PF19276">
    <property type="entry name" value="HD_assoc_2"/>
    <property type="match status" value="1"/>
</dbReference>
<dbReference type="OrthoDB" id="9991235at2759"/>
<dbReference type="EMBL" id="JAACJJ010000060">
    <property type="protein sequence ID" value="KAF5309226.1"/>
    <property type="molecule type" value="Genomic_DNA"/>
</dbReference>
<dbReference type="Gene3D" id="3.30.70.2760">
    <property type="match status" value="1"/>
</dbReference>
<feature type="domain" description="HD/PDEase" evidence="2">
    <location>
        <begin position="21"/>
        <end position="174"/>
    </location>
</feature>
<dbReference type="GO" id="GO:0005634">
    <property type="term" value="C:nucleus"/>
    <property type="evidence" value="ECO:0007669"/>
    <property type="project" value="TreeGrafter"/>
</dbReference>
<dbReference type="Pfam" id="PF01966">
    <property type="entry name" value="HD"/>
    <property type="match status" value="1"/>
</dbReference>
<dbReference type="PANTHER" id="PTHR11373">
    <property type="entry name" value="DEOXYNUCLEOSIDE TRIPHOSPHATE TRIPHOSPHOHYDROLASE"/>
    <property type="match status" value="1"/>
</dbReference>
<evidence type="ECO:0000259" key="2">
    <source>
        <dbReference type="SMART" id="SM00471"/>
    </source>
</evidence>
<feature type="region of interest" description="Disordered" evidence="1">
    <location>
        <begin position="437"/>
        <end position="527"/>
    </location>
</feature>
<evidence type="ECO:0000256" key="1">
    <source>
        <dbReference type="SAM" id="MobiDB-lite"/>
    </source>
</evidence>
<gene>
    <name evidence="3" type="ORF">D9619_012739</name>
</gene>
<dbReference type="Gene3D" id="1.10.3210.10">
    <property type="entry name" value="Hypothetical protein af1432"/>
    <property type="match status" value="1"/>
</dbReference>
<evidence type="ECO:0000313" key="4">
    <source>
        <dbReference type="Proteomes" id="UP000567179"/>
    </source>
</evidence>
<dbReference type="SMART" id="SM00471">
    <property type="entry name" value="HDc"/>
    <property type="match status" value="1"/>
</dbReference>
<dbReference type="Proteomes" id="UP000567179">
    <property type="component" value="Unassembled WGS sequence"/>
</dbReference>
<dbReference type="CDD" id="cd00077">
    <property type="entry name" value="HDc"/>
    <property type="match status" value="1"/>
</dbReference>
<protein>
    <recommendedName>
        <fullName evidence="2">HD/PDEase domain-containing protein</fullName>
    </recommendedName>
</protein>
<sequence>MISRLRNIKQLGVTPYVWPSATHSRFEHSLGVAFLARVLATQLKDHDPTLNITHRDVDCVEIAGLCHDLGHGPWSHVWDGQFIPTALPRLKKPWSHEVGSEMMFDYLVEENQIDIPLEDQRFVKALIAGDKSRTEVSFSPGEKPFLFEIVANKRNGLDVDKFDYIYRDSRMMGEPIHFALERILKSARVRENQICYDIKDANTLYEICATRFKLHKLFYNHKVARAIEYMIVDALTAAEPQMKIAERIFNRERYLFLTDDILTQIESSTTPELEEARGIIWRIRTRDLYKCVDYKNIEWNNPIRLRLHEHITEQAIVDAIPSTLLQSYPHTERPTVDDVRVDISTMHFGMKEKNPLDQVKFYSKSKPDECASAGPGDYSCVMPPYFAEVLLRIYTKNPKFFGLVQAGYRVVMSDLAMRFQTDAEESILLPDIEVNRAEDGMAPTPPETEAPSTPKATSRDSSFTHRKSASGSTPYSENSFTTVAPDFVPPSPLGTVNRKLKNTNKRERDHSLDMPGQAEGSSNKKRK</sequence>
<accession>A0A8H5AR62</accession>
<dbReference type="PANTHER" id="PTHR11373:SF4">
    <property type="entry name" value="DEOXYNUCLEOSIDE TRIPHOSPHATE TRIPHOSPHOHYDROLASE SAMHD1"/>
    <property type="match status" value="1"/>
</dbReference>
<dbReference type="AlphaFoldDB" id="A0A8H5AR62"/>
<comment type="caution">
    <text evidence="3">The sequence shown here is derived from an EMBL/GenBank/DDBJ whole genome shotgun (WGS) entry which is preliminary data.</text>
</comment>
<keyword evidence="4" id="KW-1185">Reference proteome</keyword>
<name>A0A8H5AR62_9AGAR</name>
<reference evidence="3 4" key="1">
    <citation type="journal article" date="2020" name="ISME J.">
        <title>Uncovering the hidden diversity of litter-decomposition mechanisms in mushroom-forming fungi.</title>
        <authorList>
            <person name="Floudas D."/>
            <person name="Bentzer J."/>
            <person name="Ahren D."/>
            <person name="Johansson T."/>
            <person name="Persson P."/>
            <person name="Tunlid A."/>
        </authorList>
    </citation>
    <scope>NUCLEOTIDE SEQUENCE [LARGE SCALE GENOMIC DNA]</scope>
    <source>
        <strain evidence="3 4">CBS 101986</strain>
    </source>
</reference>
<evidence type="ECO:0000313" key="3">
    <source>
        <dbReference type="EMBL" id="KAF5309226.1"/>
    </source>
</evidence>
<feature type="compositionally biased region" description="Polar residues" evidence="1">
    <location>
        <begin position="469"/>
        <end position="482"/>
    </location>
</feature>
<dbReference type="InterPro" id="IPR003607">
    <property type="entry name" value="HD/PDEase_dom"/>
</dbReference>
<dbReference type="GO" id="GO:0008832">
    <property type="term" value="F:dGTPase activity"/>
    <property type="evidence" value="ECO:0007669"/>
    <property type="project" value="TreeGrafter"/>
</dbReference>
<dbReference type="InterPro" id="IPR050135">
    <property type="entry name" value="dGTPase-like"/>
</dbReference>
<dbReference type="InterPro" id="IPR045509">
    <property type="entry name" value="HD_assoc_2"/>
</dbReference>
<dbReference type="GO" id="GO:0006203">
    <property type="term" value="P:dGTP catabolic process"/>
    <property type="evidence" value="ECO:0007669"/>
    <property type="project" value="TreeGrafter"/>
</dbReference>
<proteinExistence type="predicted"/>
<dbReference type="InterPro" id="IPR006674">
    <property type="entry name" value="HD_domain"/>
</dbReference>
<organism evidence="3 4">
    <name type="scientific">Psilocybe cf. subviscida</name>
    <dbReference type="NCBI Taxonomy" id="2480587"/>
    <lineage>
        <taxon>Eukaryota</taxon>
        <taxon>Fungi</taxon>
        <taxon>Dikarya</taxon>
        <taxon>Basidiomycota</taxon>
        <taxon>Agaricomycotina</taxon>
        <taxon>Agaricomycetes</taxon>
        <taxon>Agaricomycetidae</taxon>
        <taxon>Agaricales</taxon>
        <taxon>Agaricineae</taxon>
        <taxon>Strophariaceae</taxon>
        <taxon>Psilocybe</taxon>
    </lineage>
</organism>